<evidence type="ECO:0000256" key="13">
    <source>
        <dbReference type="ARBA" id="ARBA00044632"/>
    </source>
</evidence>
<evidence type="ECO:0000259" key="16">
    <source>
        <dbReference type="SMART" id="SM00478"/>
    </source>
</evidence>
<dbReference type="InterPro" id="IPR003265">
    <property type="entry name" value="HhH-GPD_domain"/>
</dbReference>
<evidence type="ECO:0000256" key="7">
    <source>
        <dbReference type="ARBA" id="ARBA00022946"/>
    </source>
</evidence>
<dbReference type="InterPro" id="IPR011257">
    <property type="entry name" value="DNA_glycosylase"/>
</dbReference>
<keyword evidence="11 14" id="KW-0456">Lyase</keyword>
<proteinExistence type="inferred from homology"/>
<dbReference type="Proteomes" id="UP000827092">
    <property type="component" value="Unassembled WGS sequence"/>
</dbReference>
<feature type="region of interest" description="Disordered" evidence="15">
    <location>
        <begin position="27"/>
        <end position="54"/>
    </location>
</feature>
<comment type="cofactor">
    <cofactor evidence="1">
        <name>[4Fe-4S] cluster</name>
        <dbReference type="ChEBI" id="CHEBI:49883"/>
    </cofactor>
</comment>
<keyword evidence="18" id="KW-1185">Reference proteome</keyword>
<keyword evidence="5 14" id="KW-0227">DNA damage</keyword>
<accession>A0AAV6U0Z6</accession>
<dbReference type="GO" id="GO:0005739">
    <property type="term" value="C:mitochondrion"/>
    <property type="evidence" value="ECO:0007669"/>
    <property type="project" value="UniProtKB-SubCell"/>
</dbReference>
<dbReference type="PANTHER" id="PTHR43286:SF1">
    <property type="entry name" value="ENDONUCLEASE III-LIKE PROTEIN 1"/>
    <property type="match status" value="1"/>
</dbReference>
<evidence type="ECO:0000256" key="12">
    <source>
        <dbReference type="ARBA" id="ARBA00023295"/>
    </source>
</evidence>
<evidence type="ECO:0000256" key="15">
    <source>
        <dbReference type="SAM" id="MobiDB-lite"/>
    </source>
</evidence>
<evidence type="ECO:0000313" key="17">
    <source>
        <dbReference type="EMBL" id="KAG8178132.1"/>
    </source>
</evidence>
<dbReference type="FunFam" id="1.10.340.30:FF:000005">
    <property type="entry name" value="Endonuclease III-like protein 1"/>
    <property type="match status" value="1"/>
</dbReference>
<dbReference type="GO" id="GO:0003677">
    <property type="term" value="F:DNA binding"/>
    <property type="evidence" value="ECO:0007669"/>
    <property type="project" value="UniProtKB-UniRule"/>
</dbReference>
<dbReference type="FunFam" id="1.10.1670.10:FF:000003">
    <property type="entry name" value="Endonuclease III homolog"/>
    <property type="match status" value="1"/>
</dbReference>
<evidence type="ECO:0000256" key="8">
    <source>
        <dbReference type="ARBA" id="ARBA00023004"/>
    </source>
</evidence>
<comment type="caution">
    <text evidence="17">The sequence shown here is derived from an EMBL/GenBank/DDBJ whole genome shotgun (WGS) entry which is preliminary data.</text>
</comment>
<dbReference type="Gene3D" id="1.10.340.30">
    <property type="entry name" value="Hypothetical protein, domain 2"/>
    <property type="match status" value="1"/>
</dbReference>
<feature type="compositionally biased region" description="Basic and acidic residues" evidence="15">
    <location>
        <begin position="37"/>
        <end position="48"/>
    </location>
</feature>
<keyword evidence="4" id="KW-0479">Metal-binding</keyword>
<evidence type="ECO:0000256" key="2">
    <source>
        <dbReference type="ARBA" id="ARBA00008343"/>
    </source>
</evidence>
<dbReference type="InterPro" id="IPR030841">
    <property type="entry name" value="NTH1"/>
</dbReference>
<dbReference type="GO" id="GO:0005634">
    <property type="term" value="C:nucleus"/>
    <property type="evidence" value="ECO:0007669"/>
    <property type="project" value="UniProtKB-SubCell"/>
</dbReference>
<feature type="region of interest" description="Disordered" evidence="15">
    <location>
        <begin position="178"/>
        <end position="228"/>
    </location>
</feature>
<dbReference type="EC" id="3.2.2.-" evidence="14"/>
<dbReference type="HAMAP" id="MF_03183">
    <property type="entry name" value="Endonuclease_III_Nth"/>
    <property type="match status" value="1"/>
</dbReference>
<keyword evidence="14" id="KW-0496">Mitochondrion</keyword>
<dbReference type="PANTHER" id="PTHR43286">
    <property type="entry name" value="ENDONUCLEASE III-LIKE PROTEIN 1"/>
    <property type="match status" value="1"/>
</dbReference>
<evidence type="ECO:0000256" key="3">
    <source>
        <dbReference type="ARBA" id="ARBA00022485"/>
    </source>
</evidence>
<comment type="catalytic activity">
    <reaction evidence="13 14">
        <text>2'-deoxyribonucleotide-(2'-deoxyribose 5'-phosphate)-2'-deoxyribonucleotide-DNA = a 3'-end 2'-deoxyribonucleotide-(2,3-dehydro-2,3-deoxyribose 5'-phosphate)-DNA + a 5'-end 5'-phospho-2'-deoxyribonucleoside-DNA + H(+)</text>
        <dbReference type="Rhea" id="RHEA:66592"/>
        <dbReference type="Rhea" id="RHEA-COMP:13180"/>
        <dbReference type="Rhea" id="RHEA-COMP:16897"/>
        <dbReference type="Rhea" id="RHEA-COMP:17067"/>
        <dbReference type="ChEBI" id="CHEBI:15378"/>
        <dbReference type="ChEBI" id="CHEBI:136412"/>
        <dbReference type="ChEBI" id="CHEBI:157695"/>
        <dbReference type="ChEBI" id="CHEBI:167181"/>
        <dbReference type="EC" id="4.2.99.18"/>
    </reaction>
</comment>
<feature type="compositionally biased region" description="Polar residues" evidence="15">
    <location>
        <begin position="114"/>
        <end position="127"/>
    </location>
</feature>
<keyword evidence="8" id="KW-0408">Iron</keyword>
<gene>
    <name evidence="14" type="primary">NTH1</name>
    <name evidence="17" type="ORF">JTE90_025245</name>
</gene>
<name>A0AAV6U0Z6_9ARAC</name>
<keyword evidence="12 14" id="KW-0326">Glycosidase</keyword>
<comment type="caution">
    <text evidence="14">Lacks conserved residue(s) required for the propagation of feature annotation.</text>
</comment>
<dbReference type="GO" id="GO:0006285">
    <property type="term" value="P:base-excision repair, AP site formation"/>
    <property type="evidence" value="ECO:0007669"/>
    <property type="project" value="UniProtKB-UniRule"/>
</dbReference>
<dbReference type="GO" id="GO:0000703">
    <property type="term" value="F:oxidized pyrimidine nucleobase lesion DNA N-glycosylase activity"/>
    <property type="evidence" value="ECO:0007669"/>
    <property type="project" value="UniProtKB-UniRule"/>
</dbReference>
<dbReference type="SMART" id="SM00525">
    <property type="entry name" value="FES"/>
    <property type="match status" value="1"/>
</dbReference>
<dbReference type="InterPro" id="IPR023170">
    <property type="entry name" value="HhH_base_excis_C"/>
</dbReference>
<dbReference type="CDD" id="cd00056">
    <property type="entry name" value="ENDO3c"/>
    <property type="match status" value="1"/>
</dbReference>
<evidence type="ECO:0000256" key="11">
    <source>
        <dbReference type="ARBA" id="ARBA00023239"/>
    </source>
</evidence>
<evidence type="ECO:0000256" key="14">
    <source>
        <dbReference type="HAMAP-Rule" id="MF_03183"/>
    </source>
</evidence>
<comment type="function">
    <text evidence="14">Bifunctional DNA N-glycosylase with associated apurinic/apyrimidinic (AP) lyase function that catalyzes the first step in base excision repair (BER), the primary repair pathway for the repair of oxidative DNA damage. The DNA N-glycosylase activity releases the damaged DNA base from DNA by cleaving the N-glycosidic bond, leaving an AP site. The AP lyase activity cleaves the phosphodiester bond 3' to the AP site by a beta-elimination. Primarily recognizes and repairs oxidative base damage of pyrimidines.</text>
</comment>
<dbReference type="GO" id="GO:0140078">
    <property type="term" value="F:class I DNA-(apurinic or apyrimidinic site) endonuclease activity"/>
    <property type="evidence" value="ECO:0007669"/>
    <property type="project" value="UniProtKB-EC"/>
</dbReference>
<dbReference type="GO" id="GO:0051539">
    <property type="term" value="F:4 iron, 4 sulfur cluster binding"/>
    <property type="evidence" value="ECO:0007669"/>
    <property type="project" value="UniProtKB-KW"/>
</dbReference>
<dbReference type="SMART" id="SM00478">
    <property type="entry name" value="ENDO3c"/>
    <property type="match status" value="1"/>
</dbReference>
<dbReference type="InterPro" id="IPR004036">
    <property type="entry name" value="Endonuclease-III-like_CS2"/>
</dbReference>
<dbReference type="GO" id="GO:0046872">
    <property type="term" value="F:metal ion binding"/>
    <property type="evidence" value="ECO:0007669"/>
    <property type="project" value="UniProtKB-KW"/>
</dbReference>
<feature type="compositionally biased region" description="Polar residues" evidence="15">
    <location>
        <begin position="202"/>
        <end position="211"/>
    </location>
</feature>
<evidence type="ECO:0000256" key="6">
    <source>
        <dbReference type="ARBA" id="ARBA00022801"/>
    </source>
</evidence>
<feature type="compositionally biased region" description="Polar residues" evidence="15">
    <location>
        <begin position="27"/>
        <end position="36"/>
    </location>
</feature>
<keyword evidence="10 14" id="KW-0234">DNA repair</keyword>
<dbReference type="Pfam" id="PF00730">
    <property type="entry name" value="HhH-GPD"/>
    <property type="match status" value="1"/>
</dbReference>
<dbReference type="PROSITE" id="PS01155">
    <property type="entry name" value="ENDONUCLEASE_III_2"/>
    <property type="match status" value="1"/>
</dbReference>
<dbReference type="AlphaFoldDB" id="A0AAV6U0Z6"/>
<dbReference type="GO" id="GO:0006289">
    <property type="term" value="P:nucleotide-excision repair"/>
    <property type="evidence" value="ECO:0007669"/>
    <property type="project" value="TreeGrafter"/>
</dbReference>
<reference evidence="17 18" key="1">
    <citation type="journal article" date="2022" name="Nat. Ecol. Evol.">
        <title>A masculinizing supergene underlies an exaggerated male reproductive morph in a spider.</title>
        <authorList>
            <person name="Hendrickx F."/>
            <person name="De Corte Z."/>
            <person name="Sonet G."/>
            <person name="Van Belleghem S.M."/>
            <person name="Kostlbacher S."/>
            <person name="Vangestel C."/>
        </authorList>
    </citation>
    <scope>NUCLEOTIDE SEQUENCE [LARGE SCALE GENOMIC DNA]</scope>
    <source>
        <strain evidence="17">W744_W776</strain>
    </source>
</reference>
<feature type="domain" description="HhH-GPD" evidence="16">
    <location>
        <begin position="309"/>
        <end position="459"/>
    </location>
</feature>
<evidence type="ECO:0000256" key="5">
    <source>
        <dbReference type="ARBA" id="ARBA00022763"/>
    </source>
</evidence>
<organism evidence="17 18">
    <name type="scientific">Oedothorax gibbosus</name>
    <dbReference type="NCBI Taxonomy" id="931172"/>
    <lineage>
        <taxon>Eukaryota</taxon>
        <taxon>Metazoa</taxon>
        <taxon>Ecdysozoa</taxon>
        <taxon>Arthropoda</taxon>
        <taxon>Chelicerata</taxon>
        <taxon>Arachnida</taxon>
        <taxon>Araneae</taxon>
        <taxon>Araneomorphae</taxon>
        <taxon>Entelegynae</taxon>
        <taxon>Araneoidea</taxon>
        <taxon>Linyphiidae</taxon>
        <taxon>Erigoninae</taxon>
        <taxon>Oedothorax</taxon>
    </lineage>
</organism>
<sequence>MLCFLKTIKSFSAKSSLPVIASSMTTRTLRSSASVKTENKTLNDKETENGPNTSKYFQKKLIKKEMGVSENVKKSVKISRAPKSKPQAQRIVVKAAESDVPGIVITEPLDNDNRTSTSGDDIQTTNKPKTVANVDSTKKIKVEKKGNTKKNAIKTEQISPKKVKTEVLSDEEFASTNNHSALGFEGDSKNKIYPTTRKKQVQKPSIKTEPNSSEKVKDEPLSDQELTATAISPRKRKQVVKVEKSTKFKTEDIEDIGWQPGNWRVVLDNIMEMRKWQLAPVDMMGCEECPEKDTPPEVFRYQTLISVMLSSQTRDEVTYAATQRLIAHGLTVDSILGTSDEKIGELIYPAGFWKSKVKYIRNTTQILKDRYNGDIPRTFKDLCKLPGVGPKMANIVMSVGWKETVGIAVDTHVHRISNRLGWVPKQTKDPEQTRKALEAWLPKELWDPINVTLVGFGQTICRPVGPSCHKCLNSQLCPFGRSCLKDGFKKSPKK</sequence>
<dbReference type="EMBL" id="JAFNEN010000715">
    <property type="protein sequence ID" value="KAG8178132.1"/>
    <property type="molecule type" value="Genomic_DNA"/>
</dbReference>
<keyword evidence="7" id="KW-0809">Transit peptide</keyword>
<keyword evidence="9" id="KW-0411">Iron-sulfur</keyword>
<feature type="region of interest" description="Disordered" evidence="15">
    <location>
        <begin position="105"/>
        <end position="127"/>
    </location>
</feature>
<dbReference type="SUPFAM" id="SSF48150">
    <property type="entry name" value="DNA-glycosylase"/>
    <property type="match status" value="1"/>
</dbReference>
<dbReference type="EC" id="4.2.99.18" evidence="14"/>
<evidence type="ECO:0000256" key="1">
    <source>
        <dbReference type="ARBA" id="ARBA00001966"/>
    </source>
</evidence>
<dbReference type="Pfam" id="PF00633">
    <property type="entry name" value="HHH"/>
    <property type="match status" value="1"/>
</dbReference>
<protein>
    <recommendedName>
        <fullName evidence="14">Endonuclease III homolog</fullName>
        <ecNumber evidence="14">3.2.2.-</ecNumber>
        <ecNumber evidence="14">4.2.99.18</ecNumber>
    </recommendedName>
    <alternativeName>
        <fullName evidence="14">Bifunctional DNA N-glycosylase/DNA-(apurinic or apyrimidinic site) lyase</fullName>
        <shortName evidence="14">DNA glycosylase/AP lyase</shortName>
    </alternativeName>
</protein>
<evidence type="ECO:0000256" key="4">
    <source>
        <dbReference type="ARBA" id="ARBA00022723"/>
    </source>
</evidence>
<comment type="subcellular location">
    <subcellularLocation>
        <location evidence="14">Nucleus</location>
    </subcellularLocation>
    <subcellularLocation>
        <location evidence="14">Mitochondrion</location>
    </subcellularLocation>
</comment>
<dbReference type="InterPro" id="IPR000445">
    <property type="entry name" value="HhH_motif"/>
</dbReference>
<keyword evidence="6 14" id="KW-0378">Hydrolase</keyword>
<evidence type="ECO:0000313" key="18">
    <source>
        <dbReference type="Proteomes" id="UP000827092"/>
    </source>
</evidence>
<evidence type="ECO:0000256" key="10">
    <source>
        <dbReference type="ARBA" id="ARBA00023204"/>
    </source>
</evidence>
<comment type="similarity">
    <text evidence="2 14">Belongs to the Nth/MutY family.</text>
</comment>
<dbReference type="Gene3D" id="1.10.1670.10">
    <property type="entry name" value="Helix-hairpin-Helix base-excision DNA repair enzymes (C-terminal)"/>
    <property type="match status" value="1"/>
</dbReference>
<evidence type="ECO:0000256" key="9">
    <source>
        <dbReference type="ARBA" id="ARBA00023014"/>
    </source>
</evidence>
<dbReference type="InterPro" id="IPR003651">
    <property type="entry name" value="Endonuclease3_FeS-loop_motif"/>
</dbReference>
<keyword evidence="14" id="KW-0539">Nucleus</keyword>
<keyword evidence="3" id="KW-0004">4Fe-4S</keyword>